<proteinExistence type="predicted"/>
<gene>
    <name evidence="2" type="ORF">UU12_C0001G0018</name>
</gene>
<reference evidence="2 3" key="1">
    <citation type="journal article" date="2015" name="Nature">
        <title>rRNA introns, odd ribosomes, and small enigmatic genomes across a large radiation of phyla.</title>
        <authorList>
            <person name="Brown C.T."/>
            <person name="Hug L.A."/>
            <person name="Thomas B.C."/>
            <person name="Sharon I."/>
            <person name="Castelle C.J."/>
            <person name="Singh A."/>
            <person name="Wilkins M.J."/>
            <person name="Williams K.H."/>
            <person name="Banfield J.F."/>
        </authorList>
    </citation>
    <scope>NUCLEOTIDE SEQUENCE [LARGE SCALE GENOMIC DNA]</scope>
</reference>
<organism evidence="2 3">
    <name type="scientific">Candidatus Woesebacteria bacterium GW2011_GWA2_40_7b</name>
    <dbReference type="NCBI Taxonomy" id="1618563"/>
    <lineage>
        <taxon>Bacteria</taxon>
        <taxon>Candidatus Woeseibacteriota</taxon>
    </lineage>
</organism>
<feature type="domain" description="DUF5672" evidence="1">
    <location>
        <begin position="55"/>
        <end position="248"/>
    </location>
</feature>
<dbReference type="Proteomes" id="UP000034562">
    <property type="component" value="Unassembled WGS sequence"/>
</dbReference>
<dbReference type="InterPro" id="IPR043729">
    <property type="entry name" value="DUF5672"/>
</dbReference>
<dbReference type="STRING" id="1618563.UU12_C0001G0018"/>
<comment type="caution">
    <text evidence="2">The sequence shown here is derived from an EMBL/GenBank/DDBJ whole genome shotgun (WGS) entry which is preliminary data.</text>
</comment>
<dbReference type="EMBL" id="LBZK01000001">
    <property type="protein sequence ID" value="KKR71435.1"/>
    <property type="molecule type" value="Genomic_DNA"/>
</dbReference>
<sequence>MNKKKVVILIPTHRPNLIETDIISLAHLKKHLGKYDICFVIPKKINGDTFKSLGYRIKKVNNNFFGTLRRVNESLLNKEFYENFKDYEYLLLYQLDAIILSNQLEMWLKSGYDFIAAPWFRPIIGHLTHQRGQGVSGGNGGFSLRNIQKSIEVLSKVEKLAKRNSKNHYTRRLWFWLAVLTGKSHKIWLNAPADNYPFNEDGFWSYEAPKYLNSFKVAPFSEALKFSFERYPKKCFELNGHKLPFGAHAWEKYDKDFWLSVLFDNKRNIRSHNSKKVAPVNHKCKKQKKM</sequence>
<dbReference type="AlphaFoldDB" id="A0A0G0VHC1"/>
<evidence type="ECO:0000313" key="2">
    <source>
        <dbReference type="EMBL" id="KKR71435.1"/>
    </source>
</evidence>
<accession>A0A0G0VHC1</accession>
<evidence type="ECO:0000313" key="3">
    <source>
        <dbReference type="Proteomes" id="UP000034562"/>
    </source>
</evidence>
<evidence type="ECO:0000259" key="1">
    <source>
        <dbReference type="Pfam" id="PF18922"/>
    </source>
</evidence>
<protein>
    <recommendedName>
        <fullName evidence="1">DUF5672 domain-containing protein</fullName>
    </recommendedName>
</protein>
<name>A0A0G0VHC1_9BACT</name>
<dbReference type="Pfam" id="PF18922">
    <property type="entry name" value="DUF5672"/>
    <property type="match status" value="1"/>
</dbReference>